<comment type="caution">
    <text evidence="4">The sequence shown here is derived from an EMBL/GenBank/DDBJ whole genome shotgun (WGS) entry which is preliminary data.</text>
</comment>
<proteinExistence type="predicted"/>
<dbReference type="PANTHER" id="PTHR35891:SF2">
    <property type="entry name" value="THIOL:DISULFIDE INTERCHANGE PROTEIN DSBA"/>
    <property type="match status" value="1"/>
</dbReference>
<organism evidence="4 5">
    <name type="scientific">Thermomonas beijingensis</name>
    <dbReference type="NCBI Taxonomy" id="2872701"/>
    <lineage>
        <taxon>Bacteria</taxon>
        <taxon>Pseudomonadati</taxon>
        <taxon>Pseudomonadota</taxon>
        <taxon>Gammaproteobacteria</taxon>
        <taxon>Lysobacterales</taxon>
        <taxon>Lysobacteraceae</taxon>
        <taxon>Thermomonas</taxon>
    </lineage>
</organism>
<dbReference type="EMBL" id="JAIQDJ010000001">
    <property type="protein sequence ID" value="MBZ4184971.1"/>
    <property type="molecule type" value="Genomic_DNA"/>
</dbReference>
<dbReference type="CDD" id="cd03019">
    <property type="entry name" value="DsbA_DsbA"/>
    <property type="match status" value="1"/>
</dbReference>
<keyword evidence="5" id="KW-1185">Reference proteome</keyword>
<dbReference type="PANTHER" id="PTHR35891">
    <property type="entry name" value="THIOL:DISULFIDE INTERCHANGE PROTEIN DSBA"/>
    <property type="match status" value="1"/>
</dbReference>
<dbReference type="InterPro" id="IPR023205">
    <property type="entry name" value="DsbA/DsbL"/>
</dbReference>
<evidence type="ECO:0000256" key="1">
    <source>
        <dbReference type="ARBA" id="ARBA00022729"/>
    </source>
</evidence>
<keyword evidence="1 2" id="KW-0732">Signal</keyword>
<dbReference type="InterPro" id="IPR036249">
    <property type="entry name" value="Thioredoxin-like_sf"/>
</dbReference>
<feature type="signal peptide" evidence="2">
    <location>
        <begin position="1"/>
        <end position="23"/>
    </location>
</feature>
<dbReference type="InterPro" id="IPR012336">
    <property type="entry name" value="Thioredoxin-like_fold"/>
</dbReference>
<dbReference type="InterPro" id="IPR050824">
    <property type="entry name" value="Thiol_disulfide_DsbA"/>
</dbReference>
<sequence>MMRHALLLLALLPLAACKDKAPAAVNADPAAATAQAQTKAASAEDPQRAAAAEANVKAAAEAAAKAPPPVEGTDFVSIPNGQPFDTAPGKIEIVEFFGYVCPFCAAVQPTVSAMKAKLPPDVHFVEVPAAFGGPWDNYAKAFYAAEAMGLHDKTHDAMFRAIHVDQTLKGERGMDTPEDIAAFYKNYGADPGQFLSSMQSFAVAAKINRARQYMTAAFANGDQMGTPTFLIDGKYRVKGKTIDDMFRIINQLVVAERAKLANTVPATAAAPAAPAANEAAKP</sequence>
<name>A0ABS7TAS8_9GAMM</name>
<reference evidence="4" key="1">
    <citation type="submission" date="2021-09" db="EMBL/GenBank/DDBJ databases">
        <authorList>
            <person name="Wu T."/>
            <person name="Guo S.Z."/>
        </authorList>
    </citation>
    <scope>NUCLEOTIDE SEQUENCE</scope>
    <source>
        <strain evidence="4">RSS-23</strain>
    </source>
</reference>
<feature type="domain" description="Thioredoxin" evidence="3">
    <location>
        <begin position="56"/>
        <end position="254"/>
    </location>
</feature>
<dbReference type="Pfam" id="PF13462">
    <property type="entry name" value="Thioredoxin_4"/>
    <property type="match status" value="1"/>
</dbReference>
<gene>
    <name evidence="4" type="ORF">K7B09_01360</name>
</gene>
<protein>
    <submittedName>
        <fullName evidence="4">Thiol:disulfide interchange protein DsbA/DsbL</fullName>
    </submittedName>
</protein>
<dbReference type="InterPro" id="IPR013766">
    <property type="entry name" value="Thioredoxin_domain"/>
</dbReference>
<evidence type="ECO:0000313" key="4">
    <source>
        <dbReference type="EMBL" id="MBZ4184971.1"/>
    </source>
</evidence>
<dbReference type="Gene3D" id="3.40.30.10">
    <property type="entry name" value="Glutaredoxin"/>
    <property type="match status" value="1"/>
</dbReference>
<dbReference type="Proteomes" id="UP001430290">
    <property type="component" value="Unassembled WGS sequence"/>
</dbReference>
<evidence type="ECO:0000313" key="5">
    <source>
        <dbReference type="Proteomes" id="UP001430290"/>
    </source>
</evidence>
<dbReference type="SUPFAM" id="SSF52833">
    <property type="entry name" value="Thioredoxin-like"/>
    <property type="match status" value="1"/>
</dbReference>
<evidence type="ECO:0000259" key="3">
    <source>
        <dbReference type="PROSITE" id="PS51352"/>
    </source>
</evidence>
<feature type="chain" id="PRO_5047054727" evidence="2">
    <location>
        <begin position="24"/>
        <end position="282"/>
    </location>
</feature>
<accession>A0ABS7TAS8</accession>
<evidence type="ECO:0000256" key="2">
    <source>
        <dbReference type="SAM" id="SignalP"/>
    </source>
</evidence>
<dbReference type="PROSITE" id="PS51352">
    <property type="entry name" value="THIOREDOXIN_2"/>
    <property type="match status" value="1"/>
</dbReference>